<proteinExistence type="predicted"/>
<gene>
    <name evidence="2" type="ORF">H5410_056553</name>
</gene>
<sequence length="82" mass="9522">MTNVHEKFQQKRCQKSGLPKDPWIIADKNQQNGGLPISRKFGSPKDPWTLAHENRQNGGFTYYEVHFTLKIGRFSHRDQPSP</sequence>
<organism evidence="2 3">
    <name type="scientific">Solanum commersonii</name>
    <name type="common">Commerson's wild potato</name>
    <name type="synonym">Commerson's nightshade</name>
    <dbReference type="NCBI Taxonomy" id="4109"/>
    <lineage>
        <taxon>Eukaryota</taxon>
        <taxon>Viridiplantae</taxon>
        <taxon>Streptophyta</taxon>
        <taxon>Embryophyta</taxon>
        <taxon>Tracheophyta</taxon>
        <taxon>Spermatophyta</taxon>
        <taxon>Magnoliopsida</taxon>
        <taxon>eudicotyledons</taxon>
        <taxon>Gunneridae</taxon>
        <taxon>Pentapetalae</taxon>
        <taxon>asterids</taxon>
        <taxon>lamiids</taxon>
        <taxon>Solanales</taxon>
        <taxon>Solanaceae</taxon>
        <taxon>Solanoideae</taxon>
        <taxon>Solaneae</taxon>
        <taxon>Solanum</taxon>
    </lineage>
</organism>
<dbReference type="EMBL" id="JACXVP010000011">
    <property type="protein sequence ID" value="KAG5576419.1"/>
    <property type="molecule type" value="Genomic_DNA"/>
</dbReference>
<reference evidence="2 3" key="1">
    <citation type="submission" date="2020-09" db="EMBL/GenBank/DDBJ databases">
        <title>De no assembly of potato wild relative species, Solanum commersonii.</title>
        <authorList>
            <person name="Cho K."/>
        </authorList>
    </citation>
    <scope>NUCLEOTIDE SEQUENCE [LARGE SCALE GENOMIC DNA]</scope>
    <source>
        <strain evidence="2">LZ3.2</strain>
        <tissue evidence="2">Leaf</tissue>
    </source>
</reference>
<evidence type="ECO:0000313" key="3">
    <source>
        <dbReference type="Proteomes" id="UP000824120"/>
    </source>
</evidence>
<comment type="caution">
    <text evidence="2">The sequence shown here is derived from an EMBL/GenBank/DDBJ whole genome shotgun (WGS) entry which is preliminary data.</text>
</comment>
<keyword evidence="3" id="KW-1185">Reference proteome</keyword>
<evidence type="ECO:0000313" key="2">
    <source>
        <dbReference type="EMBL" id="KAG5576419.1"/>
    </source>
</evidence>
<dbReference type="Proteomes" id="UP000824120">
    <property type="component" value="Chromosome 11"/>
</dbReference>
<accession>A0A9J5WKK3</accession>
<evidence type="ECO:0000256" key="1">
    <source>
        <dbReference type="SAM" id="MobiDB-lite"/>
    </source>
</evidence>
<name>A0A9J5WKK3_SOLCO</name>
<dbReference type="AlphaFoldDB" id="A0A9J5WKK3"/>
<protein>
    <submittedName>
        <fullName evidence="2">Uncharacterized protein</fullName>
    </submittedName>
</protein>
<feature type="region of interest" description="Disordered" evidence="1">
    <location>
        <begin position="1"/>
        <end position="24"/>
    </location>
</feature>